<dbReference type="EMBL" id="BAABDQ010000012">
    <property type="protein sequence ID" value="GAA3568018.1"/>
    <property type="molecule type" value="Genomic_DNA"/>
</dbReference>
<accession>A0ABP6XLI6</accession>
<evidence type="ECO:0008006" key="3">
    <source>
        <dbReference type="Google" id="ProtNLM"/>
    </source>
</evidence>
<evidence type="ECO:0000313" key="2">
    <source>
        <dbReference type="Proteomes" id="UP001500630"/>
    </source>
</evidence>
<dbReference type="Proteomes" id="UP001500630">
    <property type="component" value="Unassembled WGS sequence"/>
</dbReference>
<evidence type="ECO:0000313" key="1">
    <source>
        <dbReference type="EMBL" id="GAA3568018.1"/>
    </source>
</evidence>
<comment type="caution">
    <text evidence="1">The sequence shown here is derived from an EMBL/GenBank/DDBJ whole genome shotgun (WGS) entry which is preliminary data.</text>
</comment>
<organism evidence="1 2">
    <name type="scientific">Nonomuraea rosea</name>
    <dbReference type="NCBI Taxonomy" id="638574"/>
    <lineage>
        <taxon>Bacteria</taxon>
        <taxon>Bacillati</taxon>
        <taxon>Actinomycetota</taxon>
        <taxon>Actinomycetes</taxon>
        <taxon>Streptosporangiales</taxon>
        <taxon>Streptosporangiaceae</taxon>
        <taxon>Nonomuraea</taxon>
    </lineage>
</organism>
<name>A0ABP6XLI6_9ACTN</name>
<keyword evidence="2" id="KW-1185">Reference proteome</keyword>
<proteinExistence type="predicted"/>
<protein>
    <recommendedName>
        <fullName evidence="3">ATP-binding protein</fullName>
    </recommendedName>
</protein>
<gene>
    <name evidence="1" type="ORF">GCM10022419_056070</name>
</gene>
<reference evidence="2" key="1">
    <citation type="journal article" date="2019" name="Int. J. Syst. Evol. Microbiol.">
        <title>The Global Catalogue of Microorganisms (GCM) 10K type strain sequencing project: providing services to taxonomists for standard genome sequencing and annotation.</title>
        <authorList>
            <consortium name="The Broad Institute Genomics Platform"/>
            <consortium name="The Broad Institute Genome Sequencing Center for Infectious Disease"/>
            <person name="Wu L."/>
            <person name="Ma J."/>
        </authorList>
    </citation>
    <scope>NUCLEOTIDE SEQUENCE [LARGE SCALE GENOMIC DNA]</scope>
    <source>
        <strain evidence="2">JCM 17326</strain>
    </source>
</reference>
<sequence length="55" mass="6023">MPLPPAENFALQDRVTHDKYGLGSVIGVEEGVAVLVDFGAETHRIIAPYVKLFKL</sequence>
<dbReference type="RefSeq" id="WP_345566283.1">
    <property type="nucleotide sequence ID" value="NZ_BAABDQ010000012.1"/>
</dbReference>